<proteinExistence type="predicted"/>
<reference evidence="1" key="1">
    <citation type="journal article" date="2020" name="Stud. Mycol.">
        <title>101 Dothideomycetes genomes: a test case for predicting lifestyles and emergence of pathogens.</title>
        <authorList>
            <person name="Haridas S."/>
            <person name="Albert R."/>
            <person name="Binder M."/>
            <person name="Bloem J."/>
            <person name="Labutti K."/>
            <person name="Salamov A."/>
            <person name="Andreopoulos B."/>
            <person name="Baker S."/>
            <person name="Barry K."/>
            <person name="Bills G."/>
            <person name="Bluhm B."/>
            <person name="Cannon C."/>
            <person name="Castanera R."/>
            <person name="Culley D."/>
            <person name="Daum C."/>
            <person name="Ezra D."/>
            <person name="Gonzalez J."/>
            <person name="Henrissat B."/>
            <person name="Kuo A."/>
            <person name="Liang C."/>
            <person name="Lipzen A."/>
            <person name="Lutzoni F."/>
            <person name="Magnuson J."/>
            <person name="Mondo S."/>
            <person name="Nolan M."/>
            <person name="Ohm R."/>
            <person name="Pangilinan J."/>
            <person name="Park H.-J."/>
            <person name="Ramirez L."/>
            <person name="Alfaro M."/>
            <person name="Sun H."/>
            <person name="Tritt A."/>
            <person name="Yoshinaga Y."/>
            <person name="Zwiers L.-H."/>
            <person name="Turgeon B."/>
            <person name="Goodwin S."/>
            <person name="Spatafora J."/>
            <person name="Crous P."/>
            <person name="Grigoriev I."/>
        </authorList>
    </citation>
    <scope>NUCLEOTIDE SEQUENCE</scope>
    <source>
        <strain evidence="1">CBS 122368</strain>
    </source>
</reference>
<accession>A0A6A6J382</accession>
<evidence type="ECO:0000313" key="1">
    <source>
        <dbReference type="EMBL" id="KAF2255923.1"/>
    </source>
</evidence>
<dbReference type="GeneID" id="54572808"/>
<dbReference type="RefSeq" id="XP_033690927.1">
    <property type="nucleotide sequence ID" value="XM_033819478.1"/>
</dbReference>
<gene>
    <name evidence="1" type="ORF">BU26DRAFT_11773</name>
</gene>
<name>A0A6A6J382_9PLEO</name>
<keyword evidence="2" id="KW-1185">Reference proteome</keyword>
<protein>
    <submittedName>
        <fullName evidence="1">Uncharacterized protein</fullName>
    </submittedName>
</protein>
<dbReference type="AlphaFoldDB" id="A0A6A6J382"/>
<sequence length="119" mass="13505">MTDKPWCCLLHSRGIGTHWLPLSAFIRLVFWASSSAAQVQHYGLRLRSARPLRSPLRDAHYVLHKRQHHGRPRYIHGAISGCERTVVAPFAAFGKLIIVSRNPAYGVCSMDRYFAPQLP</sequence>
<dbReference type="Proteomes" id="UP000800094">
    <property type="component" value="Unassembled WGS sequence"/>
</dbReference>
<organism evidence="1 2">
    <name type="scientific">Trematosphaeria pertusa</name>
    <dbReference type="NCBI Taxonomy" id="390896"/>
    <lineage>
        <taxon>Eukaryota</taxon>
        <taxon>Fungi</taxon>
        <taxon>Dikarya</taxon>
        <taxon>Ascomycota</taxon>
        <taxon>Pezizomycotina</taxon>
        <taxon>Dothideomycetes</taxon>
        <taxon>Pleosporomycetidae</taxon>
        <taxon>Pleosporales</taxon>
        <taxon>Massarineae</taxon>
        <taxon>Trematosphaeriaceae</taxon>
        <taxon>Trematosphaeria</taxon>
    </lineage>
</organism>
<dbReference type="EMBL" id="ML987189">
    <property type="protein sequence ID" value="KAF2255923.1"/>
    <property type="molecule type" value="Genomic_DNA"/>
</dbReference>
<evidence type="ECO:0000313" key="2">
    <source>
        <dbReference type="Proteomes" id="UP000800094"/>
    </source>
</evidence>